<proteinExistence type="predicted"/>
<name>A0A3N0YF18_ANAGA</name>
<dbReference type="AlphaFoldDB" id="A0A3N0YF18"/>
<keyword evidence="2" id="KW-1185">Reference proteome</keyword>
<dbReference type="OrthoDB" id="8988192at2759"/>
<evidence type="ECO:0000313" key="1">
    <source>
        <dbReference type="EMBL" id="ROL44852.1"/>
    </source>
</evidence>
<sequence length="261" mass="28537">MVIRIVPPTSKKERRARHENLTALRQQGMQVGGLAQAFWTLAVELEYNDSKLFKIFNDCLDYPLPSWEIEGLRTLDIWDFIDVLQYRSHIVAPGQLLPNYNMSATSEPVHNAGATQESSATTDATLESPAFMGASSESSAIMDATSVFPVVMSMAFEAIKGSRRAVSGQENFRLEMESTTVGRWRDQAEGTEDSDDELVGKFEKVLFSLNFPGAGESDRMTMTFVFDVIASGGERSSGWCMRAAVCLGRALAAAAAAGTAR</sequence>
<organism evidence="1 2">
    <name type="scientific">Anabarilius grahami</name>
    <name type="common">Kanglang fish</name>
    <name type="synonym">Barilius grahami</name>
    <dbReference type="NCBI Taxonomy" id="495550"/>
    <lineage>
        <taxon>Eukaryota</taxon>
        <taxon>Metazoa</taxon>
        <taxon>Chordata</taxon>
        <taxon>Craniata</taxon>
        <taxon>Vertebrata</taxon>
        <taxon>Euteleostomi</taxon>
        <taxon>Actinopterygii</taxon>
        <taxon>Neopterygii</taxon>
        <taxon>Teleostei</taxon>
        <taxon>Ostariophysi</taxon>
        <taxon>Cypriniformes</taxon>
        <taxon>Xenocyprididae</taxon>
        <taxon>Xenocypridinae</taxon>
        <taxon>Xenocypridinae incertae sedis</taxon>
        <taxon>Anabarilius</taxon>
    </lineage>
</organism>
<comment type="caution">
    <text evidence="1">The sequence shown here is derived from an EMBL/GenBank/DDBJ whole genome shotgun (WGS) entry which is preliminary data.</text>
</comment>
<reference evidence="1 2" key="1">
    <citation type="submission" date="2018-10" db="EMBL/GenBank/DDBJ databases">
        <title>Genome assembly for a Yunnan-Guizhou Plateau 3E fish, Anabarilius grahami (Regan), and its evolutionary and genetic applications.</title>
        <authorList>
            <person name="Jiang W."/>
        </authorList>
    </citation>
    <scope>NUCLEOTIDE SEQUENCE [LARGE SCALE GENOMIC DNA]</scope>
    <source>
        <strain evidence="1">AG-KIZ</strain>
        <tissue evidence="1">Muscle</tissue>
    </source>
</reference>
<dbReference type="Proteomes" id="UP000281406">
    <property type="component" value="Unassembled WGS sequence"/>
</dbReference>
<protein>
    <submittedName>
        <fullName evidence="1">Uncharacterized protein</fullName>
    </submittedName>
</protein>
<evidence type="ECO:0000313" key="2">
    <source>
        <dbReference type="Proteomes" id="UP000281406"/>
    </source>
</evidence>
<gene>
    <name evidence="1" type="ORF">DPX16_22669</name>
</gene>
<accession>A0A3N0YF18</accession>
<dbReference type="EMBL" id="RJVU01043729">
    <property type="protein sequence ID" value="ROL44852.1"/>
    <property type="molecule type" value="Genomic_DNA"/>
</dbReference>